<feature type="transmembrane region" description="Helical" evidence="1">
    <location>
        <begin position="206"/>
        <end position="229"/>
    </location>
</feature>
<sequence>MGNPVFDPLKSLVLLIKIDNKVSGYKTLRVLKTVSANDTHQSLIDATDSYSSLVGQMKHQLCVIYFDRRAGKCGSVLLPPAVVTSLIPLKTSTAPSCEHPHIPRMVYSIMDIDKPTYYCATDPTIIDDLLAFSNSNVVTQIPKVAVYYTSSVCHFAPTGNSFRVTGSGFLDATPNATAVMLPLSLVTNRREMGIFSRIDYIIQTQVGILVASRIATALLYLILLIKFSWTNRQNLLQILVENFTFEVTNKSPVDTTAVLTLAMTYWTYREIMLSMVVRQCLSPLPWNSAVLHTYMDDLIFIPGPVCYVFLFGLCAAKHILHSFQICVRLAYVAVYLAIVILVAGAVSNQGPASTAANSVEPYSLKPTLVAPMILYYYRTSQHVDSYYCMAYATFVAILLPPFVLQSRTLFRSKLRSSQVGSEIALMKADNRHTSFDTAVGLVIRFPGGFQDRRRMYTRRGRFDKPRSTLYSLGMSGYVQIDGYLMETTSICRCFAAFSWAPS</sequence>
<keyword evidence="1" id="KW-1133">Transmembrane helix</keyword>
<gene>
    <name evidence="2" type="ORF">Ae201684_004766</name>
</gene>
<evidence type="ECO:0000313" key="2">
    <source>
        <dbReference type="EMBL" id="KAF0739586.1"/>
    </source>
</evidence>
<proteinExistence type="predicted"/>
<feature type="transmembrane region" description="Helical" evidence="1">
    <location>
        <begin position="384"/>
        <end position="404"/>
    </location>
</feature>
<comment type="caution">
    <text evidence="2">The sequence shown here is derived from an EMBL/GenBank/DDBJ whole genome shotgun (WGS) entry which is preliminary data.</text>
</comment>
<dbReference type="Proteomes" id="UP000481153">
    <property type="component" value="Unassembled WGS sequence"/>
</dbReference>
<keyword evidence="1" id="KW-0472">Membrane</keyword>
<protein>
    <submittedName>
        <fullName evidence="2">Uncharacterized protein</fullName>
    </submittedName>
</protein>
<keyword evidence="1" id="KW-0812">Transmembrane</keyword>
<accession>A0A6G0XH84</accession>
<name>A0A6G0XH84_9STRA</name>
<organism evidence="2 3">
    <name type="scientific">Aphanomyces euteiches</name>
    <dbReference type="NCBI Taxonomy" id="100861"/>
    <lineage>
        <taxon>Eukaryota</taxon>
        <taxon>Sar</taxon>
        <taxon>Stramenopiles</taxon>
        <taxon>Oomycota</taxon>
        <taxon>Saprolegniomycetes</taxon>
        <taxon>Saprolegniales</taxon>
        <taxon>Verrucalvaceae</taxon>
        <taxon>Aphanomyces</taxon>
    </lineage>
</organism>
<dbReference type="VEuPathDB" id="FungiDB:AeMF1_013322"/>
<evidence type="ECO:0000256" key="1">
    <source>
        <dbReference type="SAM" id="Phobius"/>
    </source>
</evidence>
<dbReference type="EMBL" id="VJMJ01000063">
    <property type="protein sequence ID" value="KAF0739586.1"/>
    <property type="molecule type" value="Genomic_DNA"/>
</dbReference>
<evidence type="ECO:0000313" key="3">
    <source>
        <dbReference type="Proteomes" id="UP000481153"/>
    </source>
</evidence>
<feature type="transmembrane region" description="Helical" evidence="1">
    <location>
        <begin position="298"/>
        <end position="316"/>
    </location>
</feature>
<keyword evidence="3" id="KW-1185">Reference proteome</keyword>
<dbReference type="AlphaFoldDB" id="A0A6G0XH84"/>
<reference evidence="2 3" key="1">
    <citation type="submission" date="2019-07" db="EMBL/GenBank/DDBJ databases">
        <title>Genomics analysis of Aphanomyces spp. identifies a new class of oomycete effector associated with host adaptation.</title>
        <authorList>
            <person name="Gaulin E."/>
        </authorList>
    </citation>
    <scope>NUCLEOTIDE SEQUENCE [LARGE SCALE GENOMIC DNA]</scope>
    <source>
        <strain evidence="2 3">ATCC 201684</strain>
    </source>
</reference>
<feature type="transmembrane region" description="Helical" evidence="1">
    <location>
        <begin position="328"/>
        <end position="346"/>
    </location>
</feature>